<reference evidence="5 6" key="1">
    <citation type="submission" date="2024-09" db="EMBL/GenBank/DDBJ databases">
        <authorList>
            <person name="Sun Q."/>
            <person name="Mori K."/>
        </authorList>
    </citation>
    <scope>NUCLEOTIDE SEQUENCE [LARGE SCALE GENOMIC DNA]</scope>
    <source>
        <strain evidence="5 6">JCM 11201</strain>
    </source>
</reference>
<evidence type="ECO:0000256" key="3">
    <source>
        <dbReference type="RuleBase" id="RU361153"/>
    </source>
</evidence>
<dbReference type="InterPro" id="IPR001547">
    <property type="entry name" value="Glyco_hydro_5"/>
</dbReference>
<name>A0ABV5WBK3_9BACI</name>
<gene>
    <name evidence="5" type="ORF">ACFFMS_05290</name>
</gene>
<dbReference type="RefSeq" id="WP_379948193.1">
    <property type="nucleotide sequence ID" value="NZ_JBHMAF010000019.1"/>
</dbReference>
<dbReference type="PANTHER" id="PTHR12631:SF10">
    <property type="entry name" value="BETA-XYLOSIDASE-LIKE PROTEIN-RELATED"/>
    <property type="match status" value="1"/>
</dbReference>
<proteinExistence type="inferred from homology"/>
<dbReference type="InterPro" id="IPR051923">
    <property type="entry name" value="Glycosyl_Hydrolase_39"/>
</dbReference>
<keyword evidence="1 3" id="KW-0378">Hydrolase</keyword>
<comment type="similarity">
    <text evidence="3">Belongs to the glycosyl hydrolase 5 (cellulase A) family.</text>
</comment>
<dbReference type="Proteomes" id="UP001589609">
    <property type="component" value="Unassembled WGS sequence"/>
</dbReference>
<organism evidence="5 6">
    <name type="scientific">Ectobacillus funiculus</name>
    <dbReference type="NCBI Taxonomy" id="137993"/>
    <lineage>
        <taxon>Bacteria</taxon>
        <taxon>Bacillati</taxon>
        <taxon>Bacillota</taxon>
        <taxon>Bacilli</taxon>
        <taxon>Bacillales</taxon>
        <taxon>Bacillaceae</taxon>
        <taxon>Ectobacillus</taxon>
    </lineage>
</organism>
<feature type="domain" description="Glycoside hydrolase family 5" evidence="4">
    <location>
        <begin position="23"/>
        <end position="252"/>
    </location>
</feature>
<dbReference type="PANTHER" id="PTHR12631">
    <property type="entry name" value="ALPHA-L-IDURONIDASE"/>
    <property type="match status" value="1"/>
</dbReference>
<keyword evidence="6" id="KW-1185">Reference proteome</keyword>
<dbReference type="InterPro" id="IPR017853">
    <property type="entry name" value="GH"/>
</dbReference>
<dbReference type="Gene3D" id="3.20.20.80">
    <property type="entry name" value="Glycosidases"/>
    <property type="match status" value="1"/>
</dbReference>
<accession>A0ABV5WBK3</accession>
<evidence type="ECO:0000313" key="5">
    <source>
        <dbReference type="EMBL" id="MFB9757952.1"/>
    </source>
</evidence>
<protein>
    <submittedName>
        <fullName evidence="5">Cellulase family glycosylhydrolase</fullName>
    </submittedName>
</protein>
<dbReference type="EMBL" id="JBHMAF010000019">
    <property type="protein sequence ID" value="MFB9757952.1"/>
    <property type="molecule type" value="Genomic_DNA"/>
</dbReference>
<evidence type="ECO:0000256" key="1">
    <source>
        <dbReference type="ARBA" id="ARBA00022801"/>
    </source>
</evidence>
<sequence length="391" mass="45344">MKENDVFNMLFPNGWGVSIYNRANHIDIEVLADAGFKLARTDMSWDRIETQKGKYDFVSTGYDELNKSLLDKGIRPFYMLGYSNALYEKKQSIVTEEGRKAFAKFVSVVTKRYSQQGVIWEIWNEPNIRYWDPQPSYEDYSRLVKEIALVIRKHDSSGTVVAPAVSGLHEESVKWLEEFFKRDGLKHIDAISVHPYRGEEPETVVEDYKKLRDLLAKYTSKKIHIISGEWGYAMEKLSDQKLAERRQAEYLARMLLVNSWMDIPISIWYNLKNNGNDLENREYNYGVVWNDLRHKMAFNAIDTLSSVLDGYKFAEKMKFGGSTDYILKFINVKGQQAITFWTIGQEHHINLRIPAGEGELVSMLGKVDKVEWEDNKLNLNLTSSPSYLVIN</sequence>
<dbReference type="Pfam" id="PF00150">
    <property type="entry name" value="Cellulase"/>
    <property type="match status" value="1"/>
</dbReference>
<comment type="caution">
    <text evidence="5">The sequence shown here is derived from an EMBL/GenBank/DDBJ whole genome shotgun (WGS) entry which is preliminary data.</text>
</comment>
<evidence type="ECO:0000313" key="6">
    <source>
        <dbReference type="Proteomes" id="UP001589609"/>
    </source>
</evidence>
<evidence type="ECO:0000259" key="4">
    <source>
        <dbReference type="Pfam" id="PF00150"/>
    </source>
</evidence>
<dbReference type="SUPFAM" id="SSF51445">
    <property type="entry name" value="(Trans)glycosidases"/>
    <property type="match status" value="1"/>
</dbReference>
<keyword evidence="2 3" id="KW-0326">Glycosidase</keyword>
<evidence type="ECO:0000256" key="2">
    <source>
        <dbReference type="ARBA" id="ARBA00023295"/>
    </source>
</evidence>